<sequence>MEEEEAESAEQAGNAADAGEGGAAAEDSAEAQVTTNDMMAQAQQLMAENEQLMQQYTEALAAGNSGAVNGLLAKMAANGAALTALQGGGGLGTLGQSSMNDALAAAMGTGGGTGGSGMAGTRTAKKKPGAMVKDIKPAKTAAKAEADRKEEARLVQLGLNTYKWRGAKVPEGKAFNEDGSLTDFGRQMAQVGSQYEKEANEDLLAPLVPVKRMTAAEEADAMELVQLASEKPNHAGVSAFPAKGSIIVDGQLTVEGERLVAEGKRIRDTRAQLPPLNGKNTFPGQVVTPTGELEAGFNEAVNGKAVKSPLAPEPTDAEVNEAVDQGQLEKLKQMREQMKAEEEDDVIAPLTPK</sequence>
<gene>
    <name evidence="2" type="ORF">IC614_08005</name>
</gene>
<dbReference type="Proteomes" id="UP000594873">
    <property type="component" value="Chromosome"/>
</dbReference>
<feature type="region of interest" description="Disordered" evidence="1">
    <location>
        <begin position="110"/>
        <end position="130"/>
    </location>
</feature>
<feature type="compositionally biased region" description="Low complexity" evidence="1">
    <location>
        <begin position="9"/>
        <end position="32"/>
    </location>
</feature>
<name>A0A7T2GIF1_9SPHN</name>
<reference evidence="2 3" key="1">
    <citation type="submission" date="2020-11" db="EMBL/GenBank/DDBJ databases">
        <title>Genome seq and assembly of Sphingosinicella sp.</title>
        <authorList>
            <person name="Chhetri G."/>
        </authorList>
    </citation>
    <scope>NUCLEOTIDE SEQUENCE [LARGE SCALE GENOMIC DNA]</scope>
    <source>
        <strain evidence="2 3">UDD2</strain>
    </source>
</reference>
<dbReference type="KEGG" id="sflv:IC614_08005"/>
<dbReference type="AlphaFoldDB" id="A0A7T2GIF1"/>
<evidence type="ECO:0000313" key="2">
    <source>
        <dbReference type="EMBL" id="QPQ54302.1"/>
    </source>
</evidence>
<protein>
    <submittedName>
        <fullName evidence="2">Uncharacterized protein</fullName>
    </submittedName>
</protein>
<dbReference type="RefSeq" id="WP_200970829.1">
    <property type="nucleotide sequence ID" value="NZ_CP065592.1"/>
</dbReference>
<feature type="region of interest" description="Disordered" evidence="1">
    <location>
        <begin position="1"/>
        <end position="37"/>
    </location>
</feature>
<evidence type="ECO:0000313" key="3">
    <source>
        <dbReference type="Proteomes" id="UP000594873"/>
    </source>
</evidence>
<organism evidence="2 3">
    <name type="scientific">Allosphingosinicella flava</name>
    <dbReference type="NCBI Taxonomy" id="2771430"/>
    <lineage>
        <taxon>Bacteria</taxon>
        <taxon>Pseudomonadati</taxon>
        <taxon>Pseudomonadota</taxon>
        <taxon>Alphaproteobacteria</taxon>
        <taxon>Sphingomonadales</taxon>
        <taxon>Sphingomonadaceae</taxon>
        <taxon>Allosphingosinicella</taxon>
    </lineage>
</organism>
<accession>A0A7T2GIF1</accession>
<dbReference type="EMBL" id="CP065592">
    <property type="protein sequence ID" value="QPQ54302.1"/>
    <property type="molecule type" value="Genomic_DNA"/>
</dbReference>
<keyword evidence="3" id="KW-1185">Reference proteome</keyword>
<feature type="region of interest" description="Disordered" evidence="1">
    <location>
        <begin position="333"/>
        <end position="353"/>
    </location>
</feature>
<proteinExistence type="predicted"/>
<evidence type="ECO:0000256" key="1">
    <source>
        <dbReference type="SAM" id="MobiDB-lite"/>
    </source>
</evidence>